<sequence>MKKLISLLLVFIVLFTSCVYANTNSNTVRMLMDGRHIDFQRVNLMMEGKAVTTDVPAVIHQDRTLVPITFVALELGITPEWKRETREVVIKTKNKEIILTIDSPIATVNGEKKVLPSNVPPKLITYQGNGRTMMPIAFLSEELGLEAIWDRTTRTVSVEKKPQPLPSKAVKDVNFVINNGLPEIRVKTGEELSYNQFALSEPHRLVFDFQEAKFDIVDKNKLLSNGTLRLDVNSRGIGSIRASQFNIDPFITRVTIELDAMRNHQVFYDSQTDEMVIQLEGDEDNKITEAFHYEKINNLTSQLKLNSTTQVQFGFSVRDYGKILQVTVPKTAIDLSVKTMEINDGFVGNIFITEHLNKENYHIEILLQDNVDYKVVSPGNTKEYIIEFTVTQKPGIPLIVIDPGHGGSDPGATSPINRIREKDLVLDVAHYLNNLLLEAGFRTYMTRETDVSVVREDRAAIANQLNGDFFISIHANSFTTEVPSGIEHYYHAGTDGTGMDRDSKQAGKIIHDTMIEMTKSYGMRDRGLKKATNLVVLRETKMPAVLSEIGFLSNPNDAAWLATEEYKQVVAEALFQGIVKYFQTVK</sequence>
<dbReference type="SMART" id="SM00646">
    <property type="entry name" value="Ami_3"/>
    <property type="match status" value="1"/>
</dbReference>
<accession>A0A1G8Y6Q4</accession>
<proteinExistence type="predicted"/>
<dbReference type="InterPro" id="IPR050695">
    <property type="entry name" value="N-acetylmuramoyl_amidase_3"/>
</dbReference>
<feature type="domain" description="MurNAc-LAA" evidence="3">
    <location>
        <begin position="459"/>
        <end position="579"/>
    </location>
</feature>
<dbReference type="GO" id="GO:0009253">
    <property type="term" value="P:peptidoglycan catabolic process"/>
    <property type="evidence" value="ECO:0007669"/>
    <property type="project" value="InterPro"/>
</dbReference>
<dbReference type="Pfam" id="PF01520">
    <property type="entry name" value="Amidase_3"/>
    <property type="match status" value="1"/>
</dbReference>
<dbReference type="GO" id="GO:0030288">
    <property type="term" value="C:outer membrane-bounded periplasmic space"/>
    <property type="evidence" value="ECO:0007669"/>
    <property type="project" value="TreeGrafter"/>
</dbReference>
<dbReference type="SUPFAM" id="SSF53187">
    <property type="entry name" value="Zn-dependent exopeptidases"/>
    <property type="match status" value="1"/>
</dbReference>
<feature type="chain" id="PRO_5011484084" evidence="2">
    <location>
        <begin position="22"/>
        <end position="586"/>
    </location>
</feature>
<dbReference type="Pfam" id="PF07833">
    <property type="entry name" value="Cu_amine_oxidN1"/>
    <property type="match status" value="1"/>
</dbReference>
<organism evidence="4 5">
    <name type="scientific">Natronincola ferrireducens</name>
    <dbReference type="NCBI Taxonomy" id="393762"/>
    <lineage>
        <taxon>Bacteria</taxon>
        <taxon>Bacillati</taxon>
        <taxon>Bacillota</taxon>
        <taxon>Clostridia</taxon>
        <taxon>Peptostreptococcales</taxon>
        <taxon>Natronincolaceae</taxon>
        <taxon>Natronincola</taxon>
    </lineage>
</organism>
<evidence type="ECO:0000313" key="4">
    <source>
        <dbReference type="EMBL" id="SDJ98317.1"/>
    </source>
</evidence>
<feature type="signal peptide" evidence="2">
    <location>
        <begin position="1"/>
        <end position="21"/>
    </location>
</feature>
<dbReference type="Gene3D" id="3.40.630.40">
    <property type="entry name" value="Zn-dependent exopeptidases"/>
    <property type="match status" value="1"/>
</dbReference>
<dbReference type="InterPro" id="IPR021731">
    <property type="entry name" value="AMIN_dom"/>
</dbReference>
<dbReference type="STRING" id="393762.SAMN05660472_00438"/>
<keyword evidence="2" id="KW-0732">Signal</keyword>
<evidence type="ECO:0000256" key="2">
    <source>
        <dbReference type="SAM" id="SignalP"/>
    </source>
</evidence>
<name>A0A1G8Y6Q4_9FIRM</name>
<dbReference type="PANTHER" id="PTHR30404:SF0">
    <property type="entry name" value="N-ACETYLMURAMOYL-L-ALANINE AMIDASE AMIC"/>
    <property type="match status" value="1"/>
</dbReference>
<dbReference type="Pfam" id="PF11741">
    <property type="entry name" value="AMIN"/>
    <property type="match status" value="1"/>
</dbReference>
<dbReference type="InterPro" id="IPR002508">
    <property type="entry name" value="MurNAc-LAA_cat"/>
</dbReference>
<dbReference type="PROSITE" id="PS51257">
    <property type="entry name" value="PROKAR_LIPOPROTEIN"/>
    <property type="match status" value="1"/>
</dbReference>
<dbReference type="SUPFAM" id="SSF55383">
    <property type="entry name" value="Copper amine oxidase, domain N"/>
    <property type="match status" value="2"/>
</dbReference>
<evidence type="ECO:0000259" key="3">
    <source>
        <dbReference type="SMART" id="SM00646"/>
    </source>
</evidence>
<dbReference type="EMBL" id="FNFP01000001">
    <property type="protein sequence ID" value="SDJ98317.1"/>
    <property type="molecule type" value="Genomic_DNA"/>
</dbReference>
<dbReference type="PANTHER" id="PTHR30404">
    <property type="entry name" value="N-ACETYLMURAMOYL-L-ALANINE AMIDASE"/>
    <property type="match status" value="1"/>
</dbReference>
<keyword evidence="5" id="KW-1185">Reference proteome</keyword>
<dbReference type="InterPro" id="IPR036582">
    <property type="entry name" value="Mao_N_sf"/>
</dbReference>
<reference evidence="4 5" key="1">
    <citation type="submission" date="2016-10" db="EMBL/GenBank/DDBJ databases">
        <authorList>
            <person name="de Groot N.N."/>
        </authorList>
    </citation>
    <scope>NUCLEOTIDE SEQUENCE [LARGE SCALE GENOMIC DNA]</scope>
    <source>
        <strain evidence="4 5">DSM 18346</strain>
    </source>
</reference>
<gene>
    <name evidence="4" type="ORF">SAMN05660472_00438</name>
</gene>
<keyword evidence="1" id="KW-0378">Hydrolase</keyword>
<dbReference type="Gene3D" id="2.60.40.3500">
    <property type="match status" value="1"/>
</dbReference>
<dbReference type="OrthoDB" id="9806267at2"/>
<dbReference type="RefSeq" id="WP_090549662.1">
    <property type="nucleotide sequence ID" value="NZ_FNFP01000001.1"/>
</dbReference>
<dbReference type="Proteomes" id="UP000198718">
    <property type="component" value="Unassembled WGS sequence"/>
</dbReference>
<dbReference type="CDD" id="cd02696">
    <property type="entry name" value="MurNAc-LAA"/>
    <property type="match status" value="1"/>
</dbReference>
<dbReference type="AlphaFoldDB" id="A0A1G8Y6Q4"/>
<protein>
    <submittedName>
        <fullName evidence="4">N-acetylmuramoyl-L-alanine amidase</fullName>
    </submittedName>
</protein>
<dbReference type="Gene3D" id="3.30.457.10">
    <property type="entry name" value="Copper amine oxidase-like, N-terminal domain"/>
    <property type="match status" value="2"/>
</dbReference>
<dbReference type="GO" id="GO:0008745">
    <property type="term" value="F:N-acetylmuramoyl-L-alanine amidase activity"/>
    <property type="evidence" value="ECO:0007669"/>
    <property type="project" value="InterPro"/>
</dbReference>
<evidence type="ECO:0000313" key="5">
    <source>
        <dbReference type="Proteomes" id="UP000198718"/>
    </source>
</evidence>
<evidence type="ECO:0000256" key="1">
    <source>
        <dbReference type="ARBA" id="ARBA00022801"/>
    </source>
</evidence>
<dbReference type="InterPro" id="IPR012854">
    <property type="entry name" value="Cu_amine_oxidase-like_N"/>
</dbReference>